<organism evidence="2">
    <name type="scientific">Arion vulgaris</name>
    <dbReference type="NCBI Taxonomy" id="1028688"/>
    <lineage>
        <taxon>Eukaryota</taxon>
        <taxon>Metazoa</taxon>
        <taxon>Spiralia</taxon>
        <taxon>Lophotrochozoa</taxon>
        <taxon>Mollusca</taxon>
        <taxon>Gastropoda</taxon>
        <taxon>Heterobranchia</taxon>
        <taxon>Euthyneura</taxon>
        <taxon>Panpulmonata</taxon>
        <taxon>Eupulmonata</taxon>
        <taxon>Stylommatophora</taxon>
        <taxon>Helicina</taxon>
        <taxon>Arionoidea</taxon>
        <taxon>Arionidae</taxon>
        <taxon>Arion</taxon>
    </lineage>
</organism>
<dbReference type="AlphaFoldDB" id="A0A0B6Y6B4"/>
<feature type="compositionally biased region" description="Polar residues" evidence="1">
    <location>
        <begin position="64"/>
        <end position="86"/>
    </location>
</feature>
<gene>
    <name evidence="2" type="primary">ORF13246</name>
</gene>
<proteinExistence type="predicted"/>
<dbReference type="InterPro" id="IPR013761">
    <property type="entry name" value="SAM/pointed_sf"/>
</dbReference>
<name>A0A0B6Y6B4_9EUPU</name>
<dbReference type="EMBL" id="HACG01004501">
    <property type="protein sequence ID" value="CEK51366.1"/>
    <property type="molecule type" value="Transcribed_RNA"/>
</dbReference>
<accession>A0A0B6Y6B4</accession>
<protein>
    <recommendedName>
        <fullName evidence="3">SAM domain-containing protein</fullName>
    </recommendedName>
</protein>
<feature type="non-terminal residue" evidence="2">
    <location>
        <position position="86"/>
    </location>
</feature>
<evidence type="ECO:0008006" key="3">
    <source>
        <dbReference type="Google" id="ProtNLM"/>
    </source>
</evidence>
<sequence>FYPAFRANGITRSEALINLGMPEFFALGITSNEDKRRLIELVNIIKSVHKDGFSGSTHYPHGRSTGQRQSQSGNINFGNATLENSP</sequence>
<dbReference type="SUPFAM" id="SSF47769">
    <property type="entry name" value="SAM/Pointed domain"/>
    <property type="match status" value="1"/>
</dbReference>
<feature type="non-terminal residue" evidence="2">
    <location>
        <position position="1"/>
    </location>
</feature>
<feature type="region of interest" description="Disordered" evidence="1">
    <location>
        <begin position="52"/>
        <end position="86"/>
    </location>
</feature>
<evidence type="ECO:0000256" key="1">
    <source>
        <dbReference type="SAM" id="MobiDB-lite"/>
    </source>
</evidence>
<reference evidence="2" key="1">
    <citation type="submission" date="2014-12" db="EMBL/GenBank/DDBJ databases">
        <title>Insight into the proteome of Arion vulgaris.</title>
        <authorList>
            <person name="Aradska J."/>
            <person name="Bulat T."/>
            <person name="Smidak R."/>
            <person name="Sarate P."/>
            <person name="Gangsoo J."/>
            <person name="Sialana F."/>
            <person name="Bilban M."/>
            <person name="Lubec G."/>
        </authorList>
    </citation>
    <scope>NUCLEOTIDE SEQUENCE</scope>
    <source>
        <tissue evidence="2">Skin</tissue>
    </source>
</reference>
<evidence type="ECO:0000313" key="2">
    <source>
        <dbReference type="EMBL" id="CEK51366.1"/>
    </source>
</evidence>